<dbReference type="GO" id="GO:0000214">
    <property type="term" value="C:tRNA-intron endonuclease complex"/>
    <property type="evidence" value="ECO:0007669"/>
    <property type="project" value="UniProtKB-UniRule"/>
</dbReference>
<dbReference type="Gene3D" id="3.40.1350.10">
    <property type="match status" value="1"/>
</dbReference>
<dbReference type="GO" id="GO:0006397">
    <property type="term" value="P:mRNA processing"/>
    <property type="evidence" value="ECO:0007669"/>
    <property type="project" value="UniProtKB-KW"/>
</dbReference>
<dbReference type="InterPro" id="IPR011856">
    <property type="entry name" value="tRNA_endonuc-like_dom_sf"/>
</dbReference>
<dbReference type="CDD" id="cd22363">
    <property type="entry name" value="tRNA-intron_lyase_C"/>
    <property type="match status" value="1"/>
</dbReference>
<reference evidence="13" key="1">
    <citation type="thesis" date="2020" institute="ProQuest LLC" country="789 East Eisenhower Parkway, Ann Arbor, MI, USA">
        <title>Comparative Genomics and Chromosome Evolution.</title>
        <authorList>
            <person name="Mudd A.B."/>
        </authorList>
    </citation>
    <scope>NUCLEOTIDE SEQUENCE</scope>
    <source>
        <strain evidence="13">1538</strain>
        <tissue evidence="13">Blood</tissue>
    </source>
</reference>
<dbReference type="GO" id="GO:0000379">
    <property type="term" value="P:tRNA-type intron splice site recognition and cleavage"/>
    <property type="evidence" value="ECO:0007669"/>
    <property type="project" value="TreeGrafter"/>
</dbReference>
<feature type="active site" evidence="10">
    <location>
        <position position="337"/>
    </location>
</feature>
<accession>A0AAV2ZWQ2</accession>
<dbReference type="PANTHER" id="PTHR21227">
    <property type="entry name" value="TRNA-SPLICING ENDONUCLEASE SUBUNIT SEN2"/>
    <property type="match status" value="1"/>
</dbReference>
<dbReference type="GO" id="GO:0005737">
    <property type="term" value="C:cytoplasm"/>
    <property type="evidence" value="ECO:0007669"/>
    <property type="project" value="TreeGrafter"/>
</dbReference>
<feature type="active site" evidence="10">
    <location>
        <position position="298"/>
    </location>
</feature>
<keyword evidence="5 9" id="KW-0819">tRNA processing</keyword>
<feature type="domain" description="tRNA intron endonuclease catalytic" evidence="11">
    <location>
        <begin position="260"/>
        <end position="344"/>
    </location>
</feature>
<evidence type="ECO:0000313" key="14">
    <source>
        <dbReference type="Proteomes" id="UP001181693"/>
    </source>
</evidence>
<dbReference type="AlphaFoldDB" id="A0AAV2ZWQ2"/>
<evidence type="ECO:0000313" key="13">
    <source>
        <dbReference type="EMBL" id="DBA18703.1"/>
    </source>
</evidence>
<evidence type="ECO:0000256" key="4">
    <source>
        <dbReference type="ARBA" id="ARBA00022664"/>
    </source>
</evidence>
<evidence type="ECO:0000259" key="11">
    <source>
        <dbReference type="Pfam" id="PF01974"/>
    </source>
</evidence>
<dbReference type="SUPFAM" id="SSF53032">
    <property type="entry name" value="tRNA-intron endonuclease catalytic domain-like"/>
    <property type="match status" value="1"/>
</dbReference>
<evidence type="ECO:0000256" key="9">
    <source>
        <dbReference type="PIRNR" id="PIRNR011789"/>
    </source>
</evidence>
<keyword evidence="14" id="KW-1185">Reference proteome</keyword>
<dbReference type="PANTHER" id="PTHR21227:SF0">
    <property type="entry name" value="TRNA-SPLICING ENDONUCLEASE SUBUNIT SEN2"/>
    <property type="match status" value="1"/>
</dbReference>
<dbReference type="Pfam" id="PF02778">
    <property type="entry name" value="tRNA_int_endo_N"/>
    <property type="match status" value="1"/>
</dbReference>
<sequence length="386" mass="45026">MSRSRPEYNIEQGELRGRWKGFKSSKKNLPIISSKKYQLHVEWARSLLEGQGMDRSSADKILEDLCSPFDFPEDKTVDYVDCTSQNEFNFADASFPADQRKEILEGNPLFDPLAKYGSEELEKLEPCFVLDKEALEKMHCHRHDDLILHCGCKPTKQTVQENASEKCKISGEEHEYVWVEEENDISDLKDEDVQEDKNVVKKCKLVCRRNPFTLFEYLQLSREEAFFLVYALGCLSITYRKEPLTILKLWEIFCASQRNFQTSYMAYHHFRSKGWVPKVGLKYGTDLLLYRKGPPFYHASYSVIVELVDSNYEGSPLRPLTWKSLSGLNRTTMNVSKELLICYLIQPQNFTENDMKSPECIKKFSVQEVIVSRWISSQERVEHEEL</sequence>
<evidence type="ECO:0000256" key="8">
    <source>
        <dbReference type="ARBA" id="ARBA00071058"/>
    </source>
</evidence>
<dbReference type="GO" id="GO:0000213">
    <property type="term" value="F:tRNA-intron lyase activity"/>
    <property type="evidence" value="ECO:0007669"/>
    <property type="project" value="UniProtKB-UniRule"/>
</dbReference>
<feature type="active site" evidence="10">
    <location>
        <position position="290"/>
    </location>
</feature>
<evidence type="ECO:0000256" key="10">
    <source>
        <dbReference type="PIRSR" id="PIRSR011789-1"/>
    </source>
</evidence>
<feature type="domain" description="tRNA intron endonuclease N-terminal" evidence="12">
    <location>
        <begin position="215"/>
        <end position="250"/>
    </location>
</feature>
<evidence type="ECO:0000256" key="3">
    <source>
        <dbReference type="ARBA" id="ARBA00012573"/>
    </source>
</evidence>
<dbReference type="InterPro" id="IPR016589">
    <property type="entry name" value="tRNA_splic_SEN2"/>
</dbReference>
<comment type="function">
    <text evidence="9">Constitutes one of the two catalytic subunit of the tRNA-splicing endonuclease complex, a complex responsible for identification and cleavage of the splice sites in pre-tRNA. It cleaves pre-tRNA at the 5'- and 3'-splice sites to release the intron. The products are an intron and two tRNA half-molecules bearing 2',3'-cyclic phosphate and 5'-OH termini. There are no conserved sequences at the splice sites, but the intron is invariably located at the same site in the gene, placing the splice sites an invariant distance from the constant structural features of the tRNA body.</text>
</comment>
<dbReference type="EMBL" id="DYDO01000009">
    <property type="protein sequence ID" value="DBA18703.1"/>
    <property type="molecule type" value="Genomic_DNA"/>
</dbReference>
<dbReference type="EC" id="4.6.1.16" evidence="3 9"/>
<dbReference type="Pfam" id="PF01974">
    <property type="entry name" value="tRNA_int_endo"/>
    <property type="match status" value="1"/>
</dbReference>
<keyword evidence="6 9" id="KW-0456">Lyase</keyword>
<evidence type="ECO:0000256" key="7">
    <source>
        <dbReference type="ARBA" id="ARBA00023242"/>
    </source>
</evidence>
<dbReference type="InterPro" id="IPR036167">
    <property type="entry name" value="tRNA_intron_Endo_cat-like_sf"/>
</dbReference>
<evidence type="ECO:0000256" key="1">
    <source>
        <dbReference type="ARBA" id="ARBA00004123"/>
    </source>
</evidence>
<comment type="subcellular location">
    <subcellularLocation>
        <location evidence="1 9">Nucleus</location>
    </subcellularLocation>
</comment>
<dbReference type="InterPro" id="IPR006677">
    <property type="entry name" value="tRNA_intron_Endonuc_cat-like"/>
</dbReference>
<protein>
    <recommendedName>
        <fullName evidence="8 9">tRNA-splicing endonuclease subunit Sen2</fullName>
        <ecNumber evidence="3 9">4.6.1.16</ecNumber>
    </recommendedName>
</protein>
<dbReference type="GO" id="GO:0003676">
    <property type="term" value="F:nucleic acid binding"/>
    <property type="evidence" value="ECO:0007669"/>
    <property type="project" value="InterPro"/>
</dbReference>
<dbReference type="PIRSF" id="PIRSF011789">
    <property type="entry name" value="tRNA_splic_SEN2"/>
    <property type="match status" value="1"/>
</dbReference>
<comment type="caution">
    <text evidence="13">The sequence shown here is derived from an EMBL/GenBank/DDBJ whole genome shotgun (WGS) entry which is preliminary data.</text>
</comment>
<proteinExistence type="inferred from homology"/>
<keyword evidence="7 9" id="KW-0539">Nucleus</keyword>
<evidence type="ECO:0000259" key="12">
    <source>
        <dbReference type="Pfam" id="PF02778"/>
    </source>
</evidence>
<dbReference type="FunFam" id="3.40.1350.10:FF:000001">
    <property type="entry name" value="tRNA-splicing endonuclease subunit Sen2"/>
    <property type="match status" value="1"/>
</dbReference>
<organism evidence="13 14">
    <name type="scientific">Pyxicephalus adspersus</name>
    <name type="common">African bullfrog</name>
    <dbReference type="NCBI Taxonomy" id="30357"/>
    <lineage>
        <taxon>Eukaryota</taxon>
        <taxon>Metazoa</taxon>
        <taxon>Chordata</taxon>
        <taxon>Craniata</taxon>
        <taxon>Vertebrata</taxon>
        <taxon>Euteleostomi</taxon>
        <taxon>Amphibia</taxon>
        <taxon>Batrachia</taxon>
        <taxon>Anura</taxon>
        <taxon>Neobatrachia</taxon>
        <taxon>Ranoidea</taxon>
        <taxon>Pyxicephalidae</taxon>
        <taxon>Pyxicephalinae</taxon>
        <taxon>Pyxicephalus</taxon>
    </lineage>
</organism>
<dbReference type="InterPro" id="IPR006678">
    <property type="entry name" value="tRNA_intron_Endonuc_N"/>
</dbReference>
<dbReference type="NCBIfam" id="TIGR00324">
    <property type="entry name" value="endA"/>
    <property type="match status" value="1"/>
</dbReference>
<evidence type="ECO:0000256" key="2">
    <source>
        <dbReference type="ARBA" id="ARBA00008078"/>
    </source>
</evidence>
<comment type="similarity">
    <text evidence="2 9">Belongs to the tRNA-intron endonuclease family.</text>
</comment>
<gene>
    <name evidence="13" type="ORF">GDO54_016920</name>
</gene>
<name>A0AAV2ZWQ2_PYXAD</name>
<dbReference type="InterPro" id="IPR006676">
    <property type="entry name" value="tRNA_splic"/>
</dbReference>
<dbReference type="Proteomes" id="UP001181693">
    <property type="component" value="Unassembled WGS sequence"/>
</dbReference>
<keyword evidence="4" id="KW-0507">mRNA processing</keyword>
<evidence type="ECO:0000256" key="5">
    <source>
        <dbReference type="ARBA" id="ARBA00022694"/>
    </source>
</evidence>
<evidence type="ECO:0000256" key="6">
    <source>
        <dbReference type="ARBA" id="ARBA00023239"/>
    </source>
</evidence>